<protein>
    <submittedName>
        <fullName evidence="2">Unnamed protein product</fullName>
    </submittedName>
</protein>
<feature type="transmembrane region" description="Helical" evidence="1">
    <location>
        <begin position="338"/>
        <end position="360"/>
    </location>
</feature>
<keyword evidence="1" id="KW-0812">Transmembrane</keyword>
<keyword evidence="1" id="KW-1133">Transmembrane helix</keyword>
<proteinExistence type="predicted"/>
<evidence type="ECO:0000313" key="2">
    <source>
        <dbReference type="EMBL" id="GMF11418.1"/>
    </source>
</evidence>
<dbReference type="EMBL" id="BSXW01000074">
    <property type="protein sequence ID" value="GMF11418.1"/>
    <property type="molecule type" value="Genomic_DNA"/>
</dbReference>
<evidence type="ECO:0000256" key="1">
    <source>
        <dbReference type="SAM" id="Phobius"/>
    </source>
</evidence>
<dbReference type="AlphaFoldDB" id="A0A9W6TE70"/>
<dbReference type="Proteomes" id="UP001165083">
    <property type="component" value="Unassembled WGS sequence"/>
</dbReference>
<evidence type="ECO:0000313" key="3">
    <source>
        <dbReference type="Proteomes" id="UP001165083"/>
    </source>
</evidence>
<comment type="caution">
    <text evidence="2">The sequence shown here is derived from an EMBL/GenBank/DDBJ whole genome shotgun (WGS) entry which is preliminary data.</text>
</comment>
<keyword evidence="3" id="KW-1185">Reference proteome</keyword>
<dbReference type="OrthoDB" id="94754at2759"/>
<keyword evidence="1" id="KW-0472">Membrane</keyword>
<name>A0A9W6TE70_9STRA</name>
<reference evidence="2" key="1">
    <citation type="submission" date="2023-04" db="EMBL/GenBank/DDBJ databases">
        <title>Phytophthora lilii NBRC 32176.</title>
        <authorList>
            <person name="Ichikawa N."/>
            <person name="Sato H."/>
            <person name="Tonouchi N."/>
        </authorList>
    </citation>
    <scope>NUCLEOTIDE SEQUENCE</scope>
    <source>
        <strain evidence="2">NBRC 32176</strain>
    </source>
</reference>
<gene>
    <name evidence="2" type="ORF">Plil01_000212400</name>
</gene>
<organism evidence="2 3">
    <name type="scientific">Phytophthora lilii</name>
    <dbReference type="NCBI Taxonomy" id="2077276"/>
    <lineage>
        <taxon>Eukaryota</taxon>
        <taxon>Sar</taxon>
        <taxon>Stramenopiles</taxon>
        <taxon>Oomycota</taxon>
        <taxon>Peronosporomycetes</taxon>
        <taxon>Peronosporales</taxon>
        <taxon>Peronosporaceae</taxon>
        <taxon>Phytophthora</taxon>
    </lineage>
</organism>
<sequence>MADSDDQACLGCKLQSTGKLLSQLATAPAFAALAGQPPVESLYDFSTLSVEALALGESLDANNAICYSGINDWGAIATVVTGTAQQVLEVIEILNLSVSLQIKRELELAKERANECETKWSVMLSARLFYYIAGADSTEFGKIPAATINTFPDYTECRPNVPLDELTGGSRLAFSTDGKDLLAVANTMVESLLKAYYGGCRIREVNTTGVYIEDACSISKHWESYGLLVQSPDDIPLCSTGDVCIRNYYNTMWEWLTEIAAANPNRFAMRLNTFRRRYADAVNISVLPGIVVAHILLMGVVSLYQVMSHKRSILRKTSSLGASRCGLNDSCVLFTANLLFIATIVSIALGLVAAVTSVAVKNLTIRRKTKSVVKAATISCSGGPIATSALGKYSSDSLALATDTLSDQLTSFEQHCIGAPFRNLFHDCDDIAYITYNGKRCISVEALLLAGYLSSTANTFIKLRP</sequence>
<feature type="transmembrane region" description="Helical" evidence="1">
    <location>
        <begin position="284"/>
        <end position="307"/>
    </location>
</feature>
<accession>A0A9W6TE70</accession>